<evidence type="ECO:0000256" key="15">
    <source>
        <dbReference type="ARBA" id="ARBA00023306"/>
    </source>
</evidence>
<dbReference type="SMART" id="SM00448">
    <property type="entry name" value="REC"/>
    <property type="match status" value="1"/>
</dbReference>
<dbReference type="SUPFAM" id="SSF52172">
    <property type="entry name" value="CheY-like"/>
    <property type="match status" value="1"/>
</dbReference>
<comment type="caution">
    <text evidence="23">The sequence shown here is derived from an EMBL/GenBank/DDBJ whole genome shotgun (WGS) entry which is preliminary data.</text>
</comment>
<dbReference type="Gene3D" id="3.30.450.20">
    <property type="entry name" value="PAS domain"/>
    <property type="match status" value="1"/>
</dbReference>
<dbReference type="InterPro" id="IPR001789">
    <property type="entry name" value="Sig_transdc_resp-reg_receiver"/>
</dbReference>
<dbReference type="Pfam" id="PF00512">
    <property type="entry name" value="HisKA"/>
    <property type="match status" value="1"/>
</dbReference>
<evidence type="ECO:0000256" key="9">
    <source>
        <dbReference type="ARBA" id="ARBA00022741"/>
    </source>
</evidence>
<evidence type="ECO:0000256" key="16">
    <source>
        <dbReference type="ARBA" id="ARBA00074306"/>
    </source>
</evidence>
<sequence>MPILAKKVPLNLILIVPFVVQIFAAVALTGYLSISNGQRAVNKLATQLRSEVSLRIDQHLDSYLDTARYLAQVNGDAIDLNLLNPEDLEGMGHYFWKQIQLYNVGYISFGSKSGEFVGSGSGYTIEGNHIIINEVSPKKHGNSDNYNYKIDGRGNRIRLIDTFPNYEFQKEAWYVDTAKAGKPIWSKIYQWEIAPFPLAFSANRPVYDKNQNLIGVIGIDQQLSQISNFLAKLKVSHNGKTFILERNGLVVASSSSKQPYKLVNGKPKRLTGQEISDPLIQATGKYLTQRFNTLSNIKDSQQLDFTIDGKRQFVQITPWRDDWGLDWVVVVVVPESDFMAEINANTHTTILLCLGALMFATVLGIYTSRWITRPILHLSWATDAIAKGKLNQNVEVSGVNEIGVLAKSFNHMTQQLRDSFQELENRVEERTVQLKEAKETADNANKAKSEFLANMSHELRTPLNGILGFAQIIQRSSTLKENDQHGINIIYQCGSHLLTLINDILDLSKIEARKMELYPTALHLPSFLQAVVEICRIKAEQKGIDFIYQPPENLPTGIIADEKRLRQVLINLLGNAIKFTDVGKVKFQVNVNTQPSTTNIHFLIEDTGVGMSAQQLGKIFLPFEQVGSAQRQIEGTGLGLAISQKIVEMMNSHIQVKSKLGVGSEFEFAIACPIATDSVQTSNVTNDGKIIGYSGDNKQILIVDDHWENRSVIVNLLQPLGFIILEASNGKEGLEKVEKYQPNLIIADLAMPVMDGWEMLSYLRQSPDYKDIIIIVSSASVFEIDRQNSLAAGGNDFLAKPVQLEELTLLISKHLHLDWIYEQTPILSVKRATTEMLIPSATELAILQEHAQNGYIKGLRRELKNLLDINQLYQPFIDEVNQSLQTFNIQKLRTFLEKSTSKSPKNDSNN</sequence>
<dbReference type="SUPFAM" id="SSF55874">
    <property type="entry name" value="ATPase domain of HSP90 chaperone/DNA topoisomerase II/histidine kinase"/>
    <property type="match status" value="1"/>
</dbReference>
<dbReference type="Pfam" id="PF00072">
    <property type="entry name" value="Response_reg"/>
    <property type="match status" value="1"/>
</dbReference>
<keyword evidence="12 19" id="KW-1133">Transmembrane helix</keyword>
<dbReference type="InterPro" id="IPR036097">
    <property type="entry name" value="HisK_dim/P_sf"/>
</dbReference>
<evidence type="ECO:0000256" key="2">
    <source>
        <dbReference type="ARBA" id="ARBA00004651"/>
    </source>
</evidence>
<dbReference type="PRINTS" id="PR00344">
    <property type="entry name" value="BCTRLSENSOR"/>
</dbReference>
<keyword evidence="14 19" id="KW-0472">Membrane</keyword>
<dbReference type="CDD" id="cd17546">
    <property type="entry name" value="REC_hyHK_CKI1_RcsC-like"/>
    <property type="match status" value="1"/>
</dbReference>
<dbReference type="GO" id="GO:0005524">
    <property type="term" value="F:ATP binding"/>
    <property type="evidence" value="ECO:0007669"/>
    <property type="project" value="UniProtKB-KW"/>
</dbReference>
<evidence type="ECO:0000256" key="14">
    <source>
        <dbReference type="ARBA" id="ARBA00023136"/>
    </source>
</evidence>
<dbReference type="Pfam" id="PF02518">
    <property type="entry name" value="HATPase_c"/>
    <property type="match status" value="1"/>
</dbReference>
<feature type="domain" description="Response regulatory" evidence="21">
    <location>
        <begin position="699"/>
        <end position="815"/>
    </location>
</feature>
<gene>
    <name evidence="23" type="ORF">KME60_26840</name>
</gene>
<evidence type="ECO:0000256" key="10">
    <source>
        <dbReference type="ARBA" id="ARBA00022777"/>
    </source>
</evidence>
<keyword evidence="11" id="KW-0067">ATP-binding</keyword>
<keyword evidence="5" id="KW-1003">Cell membrane</keyword>
<dbReference type="InterPro" id="IPR036890">
    <property type="entry name" value="HATPase_C_sf"/>
</dbReference>
<evidence type="ECO:0000256" key="4">
    <source>
        <dbReference type="ARBA" id="ARBA00012438"/>
    </source>
</evidence>
<dbReference type="PROSITE" id="PS50110">
    <property type="entry name" value="RESPONSE_REGULATORY"/>
    <property type="match status" value="1"/>
</dbReference>
<evidence type="ECO:0000259" key="21">
    <source>
        <dbReference type="PROSITE" id="PS50110"/>
    </source>
</evidence>
<dbReference type="CDD" id="cd06225">
    <property type="entry name" value="HAMP"/>
    <property type="match status" value="1"/>
</dbReference>
<evidence type="ECO:0000313" key="24">
    <source>
        <dbReference type="Proteomes" id="UP000729701"/>
    </source>
</evidence>
<feature type="coiled-coil region" evidence="18">
    <location>
        <begin position="420"/>
        <end position="454"/>
    </location>
</feature>
<dbReference type="PANTHER" id="PTHR43047:SF72">
    <property type="entry name" value="OSMOSENSING HISTIDINE PROTEIN KINASE SLN1"/>
    <property type="match status" value="1"/>
</dbReference>
<organism evidence="23 24">
    <name type="scientific">Cyanomargarita calcarea GSE-NOS-MK-12-04C</name>
    <dbReference type="NCBI Taxonomy" id="2839659"/>
    <lineage>
        <taxon>Bacteria</taxon>
        <taxon>Bacillati</taxon>
        <taxon>Cyanobacteriota</taxon>
        <taxon>Cyanophyceae</taxon>
        <taxon>Nostocales</taxon>
        <taxon>Cyanomargaritaceae</taxon>
        <taxon>Cyanomargarita</taxon>
    </lineage>
</organism>
<dbReference type="FunFam" id="1.10.287.130:FF:000038">
    <property type="entry name" value="Sensory transduction histidine kinase"/>
    <property type="match status" value="1"/>
</dbReference>
<dbReference type="InterPro" id="IPR011006">
    <property type="entry name" value="CheY-like_superfamily"/>
</dbReference>
<evidence type="ECO:0000259" key="22">
    <source>
        <dbReference type="PROSITE" id="PS50885"/>
    </source>
</evidence>
<dbReference type="Gene3D" id="1.10.287.130">
    <property type="match status" value="1"/>
</dbReference>
<dbReference type="GO" id="GO:0005886">
    <property type="term" value="C:plasma membrane"/>
    <property type="evidence" value="ECO:0007669"/>
    <property type="project" value="UniProtKB-SubCell"/>
</dbReference>
<comment type="similarity">
    <text evidence="3">In the N-terminal section; belongs to the phytochrome family.</text>
</comment>
<dbReference type="PANTHER" id="PTHR43047">
    <property type="entry name" value="TWO-COMPONENT HISTIDINE PROTEIN KINASE"/>
    <property type="match status" value="1"/>
</dbReference>
<evidence type="ECO:0000313" key="23">
    <source>
        <dbReference type="EMBL" id="MBW4670942.1"/>
    </source>
</evidence>
<keyword evidence="7" id="KW-0808">Transferase</keyword>
<dbReference type="Pfam" id="PF02743">
    <property type="entry name" value="dCache_1"/>
    <property type="match status" value="1"/>
</dbReference>
<dbReference type="InterPro" id="IPR005467">
    <property type="entry name" value="His_kinase_dom"/>
</dbReference>
<dbReference type="EC" id="2.7.13.3" evidence="4"/>
<evidence type="ECO:0000256" key="17">
    <source>
        <dbReference type="PROSITE-ProRule" id="PRU00169"/>
    </source>
</evidence>
<evidence type="ECO:0000256" key="11">
    <source>
        <dbReference type="ARBA" id="ARBA00022840"/>
    </source>
</evidence>
<dbReference type="CDD" id="cd00082">
    <property type="entry name" value="HisKA"/>
    <property type="match status" value="1"/>
</dbReference>
<evidence type="ECO:0000256" key="8">
    <source>
        <dbReference type="ARBA" id="ARBA00022692"/>
    </source>
</evidence>
<evidence type="ECO:0000256" key="5">
    <source>
        <dbReference type="ARBA" id="ARBA00022475"/>
    </source>
</evidence>
<dbReference type="GO" id="GO:0000155">
    <property type="term" value="F:phosphorelay sensor kinase activity"/>
    <property type="evidence" value="ECO:0007669"/>
    <property type="project" value="InterPro"/>
</dbReference>
<evidence type="ECO:0000256" key="12">
    <source>
        <dbReference type="ARBA" id="ARBA00022989"/>
    </source>
</evidence>
<dbReference type="InterPro" id="IPR004358">
    <property type="entry name" value="Sig_transdc_His_kin-like_C"/>
</dbReference>
<dbReference type="SUPFAM" id="SSF158472">
    <property type="entry name" value="HAMP domain-like"/>
    <property type="match status" value="1"/>
</dbReference>
<evidence type="ECO:0000256" key="6">
    <source>
        <dbReference type="ARBA" id="ARBA00022553"/>
    </source>
</evidence>
<reference evidence="23" key="1">
    <citation type="submission" date="2021-05" db="EMBL/GenBank/DDBJ databases">
        <authorList>
            <person name="Pietrasiak N."/>
            <person name="Ward R."/>
            <person name="Stajich J.E."/>
            <person name="Kurbessoian T."/>
        </authorList>
    </citation>
    <scope>NUCLEOTIDE SEQUENCE</scope>
    <source>
        <strain evidence="23">GSE-NOS-MK-12-04C</strain>
    </source>
</reference>
<dbReference type="Gene3D" id="6.10.340.10">
    <property type="match status" value="1"/>
</dbReference>
<dbReference type="Pfam" id="PF00672">
    <property type="entry name" value="HAMP"/>
    <property type="match status" value="1"/>
</dbReference>
<name>A0A951QTW9_9CYAN</name>
<dbReference type="FunFam" id="3.30.565.10:FF:000010">
    <property type="entry name" value="Sensor histidine kinase RcsC"/>
    <property type="match status" value="1"/>
</dbReference>
<evidence type="ECO:0000256" key="13">
    <source>
        <dbReference type="ARBA" id="ARBA00023012"/>
    </source>
</evidence>
<keyword evidence="13" id="KW-0902">Two-component regulatory system</keyword>
<feature type="domain" description="Histidine kinase" evidence="20">
    <location>
        <begin position="454"/>
        <end position="674"/>
    </location>
</feature>
<keyword evidence="18" id="KW-0175">Coiled coil</keyword>
<dbReference type="PROSITE" id="PS50885">
    <property type="entry name" value="HAMP"/>
    <property type="match status" value="1"/>
</dbReference>
<dbReference type="CDD" id="cd16922">
    <property type="entry name" value="HATPase_EvgS-ArcB-TorS-like"/>
    <property type="match status" value="1"/>
</dbReference>
<feature type="transmembrane region" description="Helical" evidence="19">
    <location>
        <begin position="12"/>
        <end position="34"/>
    </location>
</feature>
<dbReference type="InterPro" id="IPR003660">
    <property type="entry name" value="HAMP_dom"/>
</dbReference>
<comment type="subcellular location">
    <subcellularLocation>
        <location evidence="2">Cell membrane</location>
        <topology evidence="2">Multi-pass membrane protein</topology>
    </subcellularLocation>
</comment>
<comment type="catalytic activity">
    <reaction evidence="1">
        <text>ATP + protein L-histidine = ADP + protein N-phospho-L-histidine.</text>
        <dbReference type="EC" id="2.7.13.3"/>
    </reaction>
</comment>
<evidence type="ECO:0000256" key="7">
    <source>
        <dbReference type="ARBA" id="ARBA00022679"/>
    </source>
</evidence>
<dbReference type="CDD" id="cd12913">
    <property type="entry name" value="PDC1_MCP_like"/>
    <property type="match status" value="1"/>
</dbReference>
<evidence type="ECO:0000256" key="1">
    <source>
        <dbReference type="ARBA" id="ARBA00000085"/>
    </source>
</evidence>
<dbReference type="Gene3D" id="3.30.565.10">
    <property type="entry name" value="Histidine kinase-like ATPase, C-terminal domain"/>
    <property type="match status" value="1"/>
</dbReference>
<dbReference type="Proteomes" id="UP000729701">
    <property type="component" value="Unassembled WGS sequence"/>
</dbReference>
<evidence type="ECO:0000256" key="3">
    <source>
        <dbReference type="ARBA" id="ARBA00006402"/>
    </source>
</evidence>
<keyword evidence="6 17" id="KW-0597">Phosphoprotein</keyword>
<keyword evidence="9" id="KW-0547">Nucleotide-binding</keyword>
<keyword evidence="10" id="KW-0418">Kinase</keyword>
<keyword evidence="15" id="KW-0131">Cell cycle</keyword>
<dbReference type="GO" id="GO:0009927">
    <property type="term" value="F:histidine phosphotransfer kinase activity"/>
    <property type="evidence" value="ECO:0007669"/>
    <property type="project" value="TreeGrafter"/>
</dbReference>
<dbReference type="SMART" id="SM00388">
    <property type="entry name" value="HisKA"/>
    <property type="match status" value="1"/>
</dbReference>
<dbReference type="SMART" id="SM00304">
    <property type="entry name" value="HAMP"/>
    <property type="match status" value="1"/>
</dbReference>
<dbReference type="AlphaFoldDB" id="A0A951QTW9"/>
<proteinExistence type="inferred from homology"/>
<evidence type="ECO:0000256" key="19">
    <source>
        <dbReference type="SAM" id="Phobius"/>
    </source>
</evidence>
<protein>
    <recommendedName>
        <fullName evidence="16">Circadian input-output histidine kinase CikA</fullName>
        <ecNumber evidence="4">2.7.13.3</ecNumber>
    </recommendedName>
</protein>
<evidence type="ECO:0000256" key="18">
    <source>
        <dbReference type="SAM" id="Coils"/>
    </source>
</evidence>
<evidence type="ECO:0000259" key="20">
    <source>
        <dbReference type="PROSITE" id="PS50109"/>
    </source>
</evidence>
<dbReference type="EMBL" id="JAHHGZ010000037">
    <property type="protein sequence ID" value="MBW4670942.1"/>
    <property type="molecule type" value="Genomic_DNA"/>
</dbReference>
<dbReference type="InterPro" id="IPR003661">
    <property type="entry name" value="HisK_dim/P_dom"/>
</dbReference>
<keyword evidence="8 19" id="KW-0812">Transmembrane</keyword>
<dbReference type="SMART" id="SM00387">
    <property type="entry name" value="HATPase_c"/>
    <property type="match status" value="1"/>
</dbReference>
<feature type="domain" description="HAMP" evidence="22">
    <location>
        <begin position="369"/>
        <end position="421"/>
    </location>
</feature>
<dbReference type="InterPro" id="IPR003594">
    <property type="entry name" value="HATPase_dom"/>
</dbReference>
<dbReference type="InterPro" id="IPR033479">
    <property type="entry name" value="dCache_1"/>
</dbReference>
<feature type="modified residue" description="4-aspartylphosphate" evidence="17">
    <location>
        <position position="748"/>
    </location>
</feature>
<dbReference type="Gene3D" id="3.40.50.2300">
    <property type="match status" value="1"/>
</dbReference>
<dbReference type="PROSITE" id="PS50109">
    <property type="entry name" value="HIS_KIN"/>
    <property type="match status" value="1"/>
</dbReference>
<reference evidence="23" key="2">
    <citation type="journal article" date="2022" name="Microbiol. Resour. Announc.">
        <title>Metagenome Sequencing to Explore Phylogenomics of Terrestrial Cyanobacteria.</title>
        <authorList>
            <person name="Ward R.D."/>
            <person name="Stajich J.E."/>
            <person name="Johansen J.R."/>
            <person name="Huntemann M."/>
            <person name="Clum A."/>
            <person name="Foster B."/>
            <person name="Foster B."/>
            <person name="Roux S."/>
            <person name="Palaniappan K."/>
            <person name="Varghese N."/>
            <person name="Mukherjee S."/>
            <person name="Reddy T.B.K."/>
            <person name="Daum C."/>
            <person name="Copeland A."/>
            <person name="Chen I.A."/>
            <person name="Ivanova N.N."/>
            <person name="Kyrpides N.C."/>
            <person name="Shapiro N."/>
            <person name="Eloe-Fadrosh E.A."/>
            <person name="Pietrasiak N."/>
        </authorList>
    </citation>
    <scope>NUCLEOTIDE SEQUENCE</scope>
    <source>
        <strain evidence="23">GSE-NOS-MK-12-04C</strain>
    </source>
</reference>
<accession>A0A951QTW9</accession>
<dbReference type="SUPFAM" id="SSF47384">
    <property type="entry name" value="Homodimeric domain of signal transducing histidine kinase"/>
    <property type="match status" value="1"/>
</dbReference>